<dbReference type="PANTHER" id="PTHR11048">
    <property type="entry name" value="PRENYLTRANSFERASES"/>
    <property type="match status" value="1"/>
</dbReference>
<comment type="caution">
    <text evidence="7">The sequence shown here is derived from an EMBL/GenBank/DDBJ whole genome shotgun (WGS) entry which is preliminary data.</text>
</comment>
<feature type="transmembrane region" description="Helical" evidence="6">
    <location>
        <begin position="258"/>
        <end position="284"/>
    </location>
</feature>
<dbReference type="GO" id="GO:0016765">
    <property type="term" value="F:transferase activity, transferring alkyl or aryl (other than methyl) groups"/>
    <property type="evidence" value="ECO:0007669"/>
    <property type="project" value="InterPro"/>
</dbReference>
<feature type="transmembrane region" description="Helical" evidence="6">
    <location>
        <begin position="218"/>
        <end position="238"/>
    </location>
</feature>
<dbReference type="RefSeq" id="WP_102297264.1">
    <property type="nucleotide sequence ID" value="NZ_JAAHTI010000003.1"/>
</dbReference>
<keyword evidence="4 6" id="KW-1133">Transmembrane helix</keyword>
<evidence type="ECO:0000256" key="2">
    <source>
        <dbReference type="ARBA" id="ARBA00022475"/>
    </source>
</evidence>
<dbReference type="GeneID" id="69650419"/>
<evidence type="ECO:0000256" key="4">
    <source>
        <dbReference type="ARBA" id="ARBA00022989"/>
    </source>
</evidence>
<dbReference type="Gene3D" id="3.40.50.1000">
    <property type="entry name" value="HAD superfamily/HAD-like"/>
    <property type="match status" value="1"/>
</dbReference>
<feature type="transmembrane region" description="Helical" evidence="6">
    <location>
        <begin position="456"/>
        <end position="473"/>
    </location>
</feature>
<evidence type="ECO:0000256" key="6">
    <source>
        <dbReference type="SAM" id="Phobius"/>
    </source>
</evidence>
<dbReference type="InterPro" id="IPR044878">
    <property type="entry name" value="UbiA_sf"/>
</dbReference>
<evidence type="ECO:0000256" key="3">
    <source>
        <dbReference type="ARBA" id="ARBA00022692"/>
    </source>
</evidence>
<keyword evidence="8" id="KW-1185">Reference proteome</keyword>
<dbReference type="GO" id="GO:0005886">
    <property type="term" value="C:plasma membrane"/>
    <property type="evidence" value="ECO:0007669"/>
    <property type="project" value="TreeGrafter"/>
</dbReference>
<evidence type="ECO:0000313" key="7">
    <source>
        <dbReference type="EMBL" id="PME33327.1"/>
    </source>
</evidence>
<evidence type="ECO:0000313" key="8">
    <source>
        <dbReference type="Proteomes" id="UP000239763"/>
    </source>
</evidence>
<dbReference type="AlphaFoldDB" id="A0AA44VY43"/>
<proteinExistence type="predicted"/>
<reference evidence="7 8" key="1">
    <citation type="journal article" date="2018" name="Nature">
        <title>A major lineage of non-tailed dsDNA viruses as unrecognized killers of marine bacteria.</title>
        <authorList>
            <person name="Kauffman K.M."/>
            <person name="Hussain F.A."/>
            <person name="Yang J."/>
            <person name="Arevalo P."/>
            <person name="Brown J.M."/>
            <person name="Chang W.K."/>
            <person name="VanInsberghe D."/>
            <person name="Elsherbini J."/>
            <person name="Sharma R.S."/>
            <person name="Cutler M.B."/>
            <person name="Kelly L."/>
            <person name="Polz M.F."/>
        </authorList>
    </citation>
    <scope>NUCLEOTIDE SEQUENCE [LARGE SCALE GENOMIC DNA]</scope>
    <source>
        <strain evidence="7 8">10N.286.55.E1</strain>
    </source>
</reference>
<feature type="transmembrane region" description="Helical" evidence="6">
    <location>
        <begin position="290"/>
        <end position="306"/>
    </location>
</feature>
<comment type="subcellular location">
    <subcellularLocation>
        <location evidence="1">Membrane</location>
        <topology evidence="1">Multi-pass membrane protein</topology>
    </subcellularLocation>
</comment>
<dbReference type="NCBIfam" id="NF006088">
    <property type="entry name" value="PRK08238.1"/>
    <property type="match status" value="1"/>
</dbReference>
<keyword evidence="2" id="KW-1003">Cell membrane</keyword>
<accession>A0AA44VY43</accession>
<name>A0AA44VY43_9VIBR</name>
<protein>
    <recommendedName>
        <fullName evidence="9">UbiA family prenyltransferase</fullName>
    </recommendedName>
</protein>
<gene>
    <name evidence="7" type="ORF">BCV38_00795</name>
</gene>
<keyword evidence="5 6" id="KW-0472">Membrane</keyword>
<dbReference type="Proteomes" id="UP000239763">
    <property type="component" value="Unassembled WGS sequence"/>
</dbReference>
<dbReference type="InterPro" id="IPR000537">
    <property type="entry name" value="UbiA_prenyltransferase"/>
</dbReference>
<organism evidence="7 8">
    <name type="scientific">Vibrio lentus</name>
    <dbReference type="NCBI Taxonomy" id="136468"/>
    <lineage>
        <taxon>Bacteria</taxon>
        <taxon>Pseudomonadati</taxon>
        <taxon>Pseudomonadota</taxon>
        <taxon>Gammaproteobacteria</taxon>
        <taxon>Vibrionales</taxon>
        <taxon>Vibrionaceae</taxon>
        <taxon>Vibrio</taxon>
    </lineage>
</organism>
<dbReference type="GO" id="GO:0009247">
    <property type="term" value="P:glycolipid biosynthetic process"/>
    <property type="evidence" value="ECO:0007669"/>
    <property type="project" value="TreeGrafter"/>
</dbReference>
<dbReference type="EMBL" id="MCSB01000001">
    <property type="protein sequence ID" value="PME33327.1"/>
    <property type="molecule type" value="Genomic_DNA"/>
</dbReference>
<dbReference type="InterPro" id="IPR039653">
    <property type="entry name" value="Prenyltransferase"/>
</dbReference>
<dbReference type="InterPro" id="IPR036412">
    <property type="entry name" value="HAD-like_sf"/>
</dbReference>
<evidence type="ECO:0000256" key="5">
    <source>
        <dbReference type="ARBA" id="ARBA00023136"/>
    </source>
</evidence>
<dbReference type="CDD" id="cd13963">
    <property type="entry name" value="PT_UbiA_2"/>
    <property type="match status" value="1"/>
</dbReference>
<dbReference type="Gene3D" id="1.10.357.140">
    <property type="entry name" value="UbiA prenyltransferase"/>
    <property type="match status" value="1"/>
</dbReference>
<sequence>MNNNTLCVDLDGTLTHTDMLHETALKLVTSKPSLILKLPTLLKAGKATLKQEISNVTDFDPSLLPYNNELITWLKKEKEGGRNIVLCTASDQKIANKIADHLGLFDEVIASDGNSNIAGEVKASVLVDRFGDKGFDYAGNSVDDLVVWKKANKAIIVNATDDVYQQAKLDSDIEHVFKGPEMPSKRWLKMLRVHQWLKNALLFVPVFAAHTFTDFSNWVTLFFAFISFSLCASTVYIANDLLDLESDRQHPNKSKRPFASCAIPISQGIVIAPLLLLTSFSIAFFVGQDFVFWLAIYFFITCIYSIKLKQLVLIDCFTLALLYTMRIIAGAAAVNLEMSFWLLAFSGFLFFSLSFVKRFAELQLQLLNGKHKANGRGYFTDDAPIVQSIGVSSGYISVLVLALYLNSEDVLKLYSNPEWVYGSVVVMLFWVSWIWLRAFRGEMHDDPVVFAVKDRVSVVAGFIFALFLIIGSLG</sequence>
<dbReference type="PANTHER" id="PTHR11048:SF5">
    <property type="entry name" value="DECAPRENYL-PHOSPHATE PHOSPHORIBOSYLTRANSFERASE"/>
    <property type="match status" value="1"/>
</dbReference>
<dbReference type="CDD" id="cd07519">
    <property type="entry name" value="HAD_PTase"/>
    <property type="match status" value="1"/>
</dbReference>
<dbReference type="InterPro" id="IPR023214">
    <property type="entry name" value="HAD_sf"/>
</dbReference>
<feature type="transmembrane region" description="Helical" evidence="6">
    <location>
        <begin position="385"/>
        <end position="407"/>
    </location>
</feature>
<evidence type="ECO:0000256" key="1">
    <source>
        <dbReference type="ARBA" id="ARBA00004141"/>
    </source>
</evidence>
<evidence type="ECO:0008006" key="9">
    <source>
        <dbReference type="Google" id="ProtNLM"/>
    </source>
</evidence>
<dbReference type="SUPFAM" id="SSF56784">
    <property type="entry name" value="HAD-like"/>
    <property type="match status" value="1"/>
</dbReference>
<dbReference type="Pfam" id="PF01040">
    <property type="entry name" value="UbiA"/>
    <property type="match status" value="1"/>
</dbReference>
<feature type="transmembrane region" description="Helical" evidence="6">
    <location>
        <begin position="419"/>
        <end position="436"/>
    </location>
</feature>
<feature type="transmembrane region" description="Helical" evidence="6">
    <location>
        <begin position="196"/>
        <end position="212"/>
    </location>
</feature>
<keyword evidence="3 6" id="KW-0812">Transmembrane</keyword>